<dbReference type="GO" id="GO:0070179">
    <property type="term" value="P:D-serine biosynthetic process"/>
    <property type="evidence" value="ECO:0007669"/>
    <property type="project" value="TreeGrafter"/>
</dbReference>
<dbReference type="Proteomes" id="UP001165122">
    <property type="component" value="Unassembled WGS sequence"/>
</dbReference>
<dbReference type="GO" id="GO:0000287">
    <property type="term" value="F:magnesium ion binding"/>
    <property type="evidence" value="ECO:0007669"/>
    <property type="project" value="TreeGrafter"/>
</dbReference>
<dbReference type="GO" id="GO:0030378">
    <property type="term" value="F:serine racemase activity"/>
    <property type="evidence" value="ECO:0007669"/>
    <property type="project" value="TreeGrafter"/>
</dbReference>
<protein>
    <recommendedName>
        <fullName evidence="5">Tryptophan synthase beta chain-like PALP domain-containing protein</fullName>
    </recommendedName>
</protein>
<dbReference type="InterPro" id="IPR001926">
    <property type="entry name" value="TrpB-like_PALP"/>
</dbReference>
<dbReference type="GO" id="GO:0018114">
    <property type="term" value="F:threonine racemase activity"/>
    <property type="evidence" value="ECO:0007669"/>
    <property type="project" value="TreeGrafter"/>
</dbReference>
<comment type="caution">
    <text evidence="6">The sequence shown here is derived from an EMBL/GenBank/DDBJ whole genome shotgun (WGS) entry which is preliminary data.</text>
</comment>
<feature type="domain" description="Tryptophan synthase beta chain-like PALP" evidence="5">
    <location>
        <begin position="168"/>
        <end position="285"/>
    </location>
</feature>
<dbReference type="GO" id="GO:0008721">
    <property type="term" value="F:D-serine ammonia-lyase activity"/>
    <property type="evidence" value="ECO:0007669"/>
    <property type="project" value="TreeGrafter"/>
</dbReference>
<evidence type="ECO:0000313" key="7">
    <source>
        <dbReference type="Proteomes" id="UP001165122"/>
    </source>
</evidence>
<dbReference type="Pfam" id="PF00291">
    <property type="entry name" value="PALP"/>
    <property type="match status" value="2"/>
</dbReference>
<dbReference type="Gene3D" id="3.40.50.1100">
    <property type="match status" value="3"/>
</dbReference>
<dbReference type="AlphaFoldDB" id="A0A9W7C8K4"/>
<evidence type="ECO:0000259" key="5">
    <source>
        <dbReference type="Pfam" id="PF00291"/>
    </source>
</evidence>
<reference evidence="7" key="1">
    <citation type="journal article" date="2023" name="Commun. Biol.">
        <title>Genome analysis of Parmales, the sister group of diatoms, reveals the evolutionary specialization of diatoms from phago-mixotrophs to photoautotrophs.</title>
        <authorList>
            <person name="Ban H."/>
            <person name="Sato S."/>
            <person name="Yoshikawa S."/>
            <person name="Yamada K."/>
            <person name="Nakamura Y."/>
            <person name="Ichinomiya M."/>
            <person name="Sato N."/>
            <person name="Blanc-Mathieu R."/>
            <person name="Endo H."/>
            <person name="Kuwata A."/>
            <person name="Ogata H."/>
        </authorList>
    </citation>
    <scope>NUCLEOTIDE SEQUENCE [LARGE SCALE GENOMIC DNA]</scope>
    <source>
        <strain evidence="7">NIES 3700</strain>
    </source>
</reference>
<evidence type="ECO:0000256" key="1">
    <source>
        <dbReference type="ARBA" id="ARBA00001933"/>
    </source>
</evidence>
<dbReference type="PANTHER" id="PTHR43050">
    <property type="entry name" value="SERINE / THREONINE RACEMASE FAMILY MEMBER"/>
    <property type="match status" value="1"/>
</dbReference>
<feature type="domain" description="Tryptophan synthase beta chain-like PALP" evidence="5">
    <location>
        <begin position="19"/>
        <end position="165"/>
    </location>
</feature>
<dbReference type="GO" id="GO:0005524">
    <property type="term" value="F:ATP binding"/>
    <property type="evidence" value="ECO:0007669"/>
    <property type="project" value="TreeGrafter"/>
</dbReference>
<evidence type="ECO:0000313" key="6">
    <source>
        <dbReference type="EMBL" id="GMI00134.1"/>
    </source>
</evidence>
<sequence>MPYCISSEDVDEAYEHVNPCVTRTPVLTSTFFSTLSSRDVQFKCEAFQKTGPFKFRGATNATRMYIEGGGGTAVVTHSSGNHAQALALAGSMNDIPAHIIMPNNAPEAKRRAVEDTYKANVTICDPTKRQETADGVLASLDGAEFIHPSEDPRVIASQGTVSKEAAWGDNVKIVLAEPEIVDDAKRSFESGELQGHEGGVAKPSVADGLKTTLGLNTFAIVKDLCDDIMTVSEKEILRCTKLVWERMKVMIEPSAGVGVGVLISDEFKEKYPADKYKRVGVVLCGGNVDVGKTIVKMQEMGL</sequence>
<comment type="similarity">
    <text evidence="2">Belongs to the serine/threonine dehydratase family.</text>
</comment>
<keyword evidence="3" id="KW-0663">Pyridoxal phosphate</keyword>
<accession>A0A9W7C8K4</accession>
<gene>
    <name evidence="6" type="ORF">TrLO_g11686</name>
</gene>
<name>A0A9W7C8K4_9STRA</name>
<comment type="cofactor">
    <cofactor evidence="1">
        <name>pyridoxal 5'-phosphate</name>
        <dbReference type="ChEBI" id="CHEBI:597326"/>
    </cofactor>
</comment>
<evidence type="ECO:0000256" key="2">
    <source>
        <dbReference type="ARBA" id="ARBA00010869"/>
    </source>
</evidence>
<evidence type="ECO:0000256" key="3">
    <source>
        <dbReference type="ARBA" id="ARBA00022898"/>
    </source>
</evidence>
<evidence type="ECO:0000256" key="4">
    <source>
        <dbReference type="ARBA" id="ARBA00023239"/>
    </source>
</evidence>
<dbReference type="SUPFAM" id="SSF53686">
    <property type="entry name" value="Tryptophan synthase beta subunit-like PLP-dependent enzymes"/>
    <property type="match status" value="1"/>
</dbReference>
<dbReference type="InterPro" id="IPR036052">
    <property type="entry name" value="TrpB-like_PALP_sf"/>
</dbReference>
<dbReference type="GO" id="GO:0030170">
    <property type="term" value="F:pyridoxal phosphate binding"/>
    <property type="evidence" value="ECO:0007669"/>
    <property type="project" value="TreeGrafter"/>
</dbReference>
<dbReference type="PANTHER" id="PTHR43050:SF1">
    <property type="entry name" value="SERINE RACEMASE"/>
    <property type="match status" value="1"/>
</dbReference>
<dbReference type="FunFam" id="3.40.50.1100:FF:000005">
    <property type="entry name" value="Threonine dehydratase catabolic"/>
    <property type="match status" value="1"/>
</dbReference>
<dbReference type="GO" id="GO:0003941">
    <property type="term" value="F:L-serine ammonia-lyase activity"/>
    <property type="evidence" value="ECO:0007669"/>
    <property type="project" value="TreeGrafter"/>
</dbReference>
<proteinExistence type="inferred from homology"/>
<dbReference type="OrthoDB" id="271064at2759"/>
<keyword evidence="4" id="KW-0456">Lyase</keyword>
<organism evidence="6 7">
    <name type="scientific">Triparma laevis f. longispina</name>
    <dbReference type="NCBI Taxonomy" id="1714387"/>
    <lineage>
        <taxon>Eukaryota</taxon>
        <taxon>Sar</taxon>
        <taxon>Stramenopiles</taxon>
        <taxon>Ochrophyta</taxon>
        <taxon>Bolidophyceae</taxon>
        <taxon>Parmales</taxon>
        <taxon>Triparmaceae</taxon>
        <taxon>Triparma</taxon>
    </lineage>
</organism>
<keyword evidence="7" id="KW-1185">Reference proteome</keyword>
<dbReference type="EMBL" id="BRXW01000019">
    <property type="protein sequence ID" value="GMI00134.1"/>
    <property type="molecule type" value="Genomic_DNA"/>
</dbReference>